<comment type="caution">
    <text evidence="14">The sequence shown here is derived from an EMBL/GenBank/DDBJ whole genome shotgun (WGS) entry which is preliminary data.</text>
</comment>
<evidence type="ECO:0000256" key="5">
    <source>
        <dbReference type="ARBA" id="ARBA00022618"/>
    </source>
</evidence>
<organism evidence="14 15">
    <name type="scientific">Circinella minor</name>
    <dbReference type="NCBI Taxonomy" id="1195481"/>
    <lineage>
        <taxon>Eukaryota</taxon>
        <taxon>Fungi</taxon>
        <taxon>Fungi incertae sedis</taxon>
        <taxon>Mucoromycota</taxon>
        <taxon>Mucoromycotina</taxon>
        <taxon>Mucoromycetes</taxon>
        <taxon>Mucorales</taxon>
        <taxon>Lichtheimiaceae</taxon>
        <taxon>Circinella</taxon>
    </lineage>
</organism>
<dbReference type="InterPro" id="IPR036277">
    <property type="entry name" value="SMC_hinge_sf"/>
</dbReference>
<dbReference type="GO" id="GO:0016887">
    <property type="term" value="F:ATP hydrolysis activity"/>
    <property type="evidence" value="ECO:0007669"/>
    <property type="project" value="InterPro"/>
</dbReference>
<dbReference type="EMBL" id="JAEPRB010000144">
    <property type="protein sequence ID" value="KAG2220332.1"/>
    <property type="molecule type" value="Genomic_DNA"/>
</dbReference>
<gene>
    <name evidence="14" type="ORF">INT45_004017</name>
</gene>
<feature type="coiled-coil region" evidence="11">
    <location>
        <begin position="828"/>
        <end position="939"/>
    </location>
</feature>
<dbReference type="GO" id="GO:0005524">
    <property type="term" value="F:ATP binding"/>
    <property type="evidence" value="ECO:0007669"/>
    <property type="project" value="InterPro"/>
</dbReference>
<keyword evidence="4" id="KW-0158">Chromosome</keyword>
<keyword evidence="5" id="KW-0132">Cell division</keyword>
<dbReference type="Gene3D" id="3.30.70.1620">
    <property type="match status" value="1"/>
</dbReference>
<protein>
    <recommendedName>
        <fullName evidence="10">Structural maintenance of chromosomes protein</fullName>
    </recommendedName>
</protein>
<dbReference type="SUPFAM" id="SSF52540">
    <property type="entry name" value="P-loop containing nucleoside triphosphate hydrolases"/>
    <property type="match status" value="2"/>
</dbReference>
<sequence length="1248" mass="144130">MGRLVRLEVENFKSYKGQQTIGPFHKFTSIIGPNGSGKSNLMDAISFVLGVHSSHLRSQNLRDMIYRPSALAQQQQQQSNSRMNNGHTQEEQPEQGYVKLVYETSEGREIRFMRIAHLSGQAEYRLNDHTVPYSEYNAALEKENILVKAKNFLVFQGDVESVASQNAKDLTRLVEQISGSLEYKEEYDRLKKEQDRAIDDSAHTFNKKRGITAEIKQYQKQKDEAENFEQLVRQRRNVVVEYLLWKLYHVEQKSNSLEKEAGERRLAADDATEDQNQLERQFKEARKAAAMAHREKTKTELQIKKLKKQLEEQSPALLGMEEQVKHIQKKLDQTKNTGERLKREHDQQTDVVQNLEQNMTKLQKASQEYEESLPKSGLIEGPILTAEQIEGYEQLKQQVSIRAINEEQQLDNLRRQYRMEQENLKHIGSKTEEFKTRKQQLLEDQRQLTEDGNALTMEAQTVAEELEIQKKELESLENERKTTHQREVELNEQLQEILNKLMEAKIGQKESEKETKFSECLNLMKQIFPGMHGKLSDLCKPTQRKYDVAVATVLGRNMDSIIVDDQKTAIECIQYMRDQRAGTATFIPLNSINVPPLNDRFRNYTRGSRLAFDIIECDKKFESVIQYACANSLVCDNVNIAKDICYIKNEEVKAVTLDGTVIHKSGLITGGHNNNKQRPRWQERDIDGLLRSRDKLLAELNQLNKRKRMGSAEQAAKSGCASLETQLNVLREEITTLERRLQDVRGELRYVEEQISNADAPYSQAQEKSNHLSASIEQTKALVAQVEDEIFHSFCQQVGISNIREYEKLRFGLPEEVLERRAQFAAQRSRLETQLVFEKEQLTELSQRLTILETKYNDDNQMITQLQNNANELTERLKVAKEDMASLNGELYEHTLLEDEKQQVIQDLRRQLETKGRDVESYLKEMLKFETEIEKVHAERVSIFRKCKLEDIDLPMARGTLDDVIMDESTIMGSNTSQTQDNSNSMDLDDPSQASIKSTDWMVEVDYSSLGEELRSENDVERENTFKDNIKQLGEKIEQMAPNLKAIDRLEGVEQRLKEIEEAFDTARKAAKRAKEEFNNVKQKRFKRFYDAYSHISERIDEIYKDLTKNNNFPTGGTAYLSLEDSDEPYLDGIRYHAMPPMKRFRDMDQLSGGEKSIAALALLFAIHSFKPSPFFVLDEVDAALDNTNVIKIASYIREHANDSFQFIVISLKNTLYEKAESLVGIYRDQGINSSKTLSLKLDNYPEN</sequence>
<evidence type="ECO:0000256" key="11">
    <source>
        <dbReference type="SAM" id="Coils"/>
    </source>
</evidence>
<dbReference type="GO" id="GO:0003677">
    <property type="term" value="F:DNA binding"/>
    <property type="evidence" value="ECO:0007669"/>
    <property type="project" value="TreeGrafter"/>
</dbReference>
<dbReference type="SUPFAM" id="SSF75553">
    <property type="entry name" value="Smc hinge domain"/>
    <property type="match status" value="1"/>
</dbReference>
<evidence type="ECO:0000256" key="1">
    <source>
        <dbReference type="ARBA" id="ARBA00004123"/>
    </source>
</evidence>
<comment type="subcellular location">
    <subcellularLocation>
        <location evidence="2">Chromosome</location>
    </subcellularLocation>
    <subcellularLocation>
        <location evidence="1 10">Nucleus</location>
    </subcellularLocation>
</comment>
<keyword evidence="15" id="KW-1185">Reference proteome</keyword>
<name>A0A8H7S229_9FUNG</name>
<feature type="region of interest" description="Disordered" evidence="12">
    <location>
        <begin position="70"/>
        <end position="94"/>
    </location>
</feature>
<dbReference type="GO" id="GO:0007062">
    <property type="term" value="P:sister chromatid cohesion"/>
    <property type="evidence" value="ECO:0007669"/>
    <property type="project" value="InterPro"/>
</dbReference>
<evidence type="ECO:0000256" key="3">
    <source>
        <dbReference type="ARBA" id="ARBA00005597"/>
    </source>
</evidence>
<dbReference type="Pfam" id="PF06470">
    <property type="entry name" value="SMC_hinge"/>
    <property type="match status" value="1"/>
</dbReference>
<dbReference type="AlphaFoldDB" id="A0A8H7S229"/>
<keyword evidence="9" id="KW-0131">Cell cycle</keyword>
<evidence type="ECO:0000256" key="9">
    <source>
        <dbReference type="ARBA" id="ARBA00023306"/>
    </source>
</evidence>
<feature type="coiled-coil region" evidence="11">
    <location>
        <begin position="1043"/>
        <end position="1084"/>
    </location>
</feature>
<evidence type="ECO:0000313" key="15">
    <source>
        <dbReference type="Proteomes" id="UP000646827"/>
    </source>
</evidence>
<dbReference type="InterPro" id="IPR028468">
    <property type="entry name" value="Smc1_ABC"/>
</dbReference>
<feature type="compositionally biased region" description="Basic and acidic residues" evidence="12">
    <location>
        <begin position="256"/>
        <end position="268"/>
    </location>
</feature>
<comment type="similarity">
    <text evidence="3">Belongs to the SMC family. SMC1 subfamily.</text>
</comment>
<dbReference type="InterPro" id="IPR027417">
    <property type="entry name" value="P-loop_NTPase"/>
</dbReference>
<evidence type="ECO:0000256" key="7">
    <source>
        <dbReference type="ARBA" id="ARBA00023054"/>
    </source>
</evidence>
<dbReference type="PANTHER" id="PTHR18937">
    <property type="entry name" value="STRUCTURAL MAINTENANCE OF CHROMOSOMES SMC FAMILY MEMBER"/>
    <property type="match status" value="1"/>
</dbReference>
<dbReference type="Proteomes" id="UP000646827">
    <property type="component" value="Unassembled WGS sequence"/>
</dbReference>
<evidence type="ECO:0000256" key="8">
    <source>
        <dbReference type="ARBA" id="ARBA00023242"/>
    </source>
</evidence>
<dbReference type="Gene3D" id="3.40.50.300">
    <property type="entry name" value="P-loop containing nucleotide triphosphate hydrolases"/>
    <property type="match status" value="2"/>
</dbReference>
<accession>A0A8H7S229</accession>
<dbReference type="InterPro" id="IPR024704">
    <property type="entry name" value="SMC"/>
</dbReference>
<feature type="domain" description="SMC hinge" evidence="13">
    <location>
        <begin position="529"/>
        <end position="645"/>
    </location>
</feature>
<evidence type="ECO:0000256" key="4">
    <source>
        <dbReference type="ARBA" id="ARBA00022454"/>
    </source>
</evidence>
<dbReference type="PIRSF" id="PIRSF005719">
    <property type="entry name" value="SMC"/>
    <property type="match status" value="1"/>
</dbReference>
<evidence type="ECO:0000256" key="12">
    <source>
        <dbReference type="SAM" id="MobiDB-lite"/>
    </source>
</evidence>
<dbReference type="Pfam" id="PF02463">
    <property type="entry name" value="SMC_N"/>
    <property type="match status" value="1"/>
</dbReference>
<keyword evidence="7 11" id="KW-0175">Coiled coil</keyword>
<dbReference type="SMART" id="SM00968">
    <property type="entry name" value="SMC_hinge"/>
    <property type="match status" value="1"/>
</dbReference>
<evidence type="ECO:0000256" key="2">
    <source>
        <dbReference type="ARBA" id="ARBA00004286"/>
    </source>
</evidence>
<dbReference type="PANTHER" id="PTHR18937:SF12">
    <property type="entry name" value="STRUCTURAL MAINTENANCE OF CHROMOSOMES PROTEIN"/>
    <property type="match status" value="1"/>
</dbReference>
<dbReference type="GO" id="GO:0051301">
    <property type="term" value="P:cell division"/>
    <property type="evidence" value="ECO:0007669"/>
    <property type="project" value="UniProtKB-KW"/>
</dbReference>
<feature type="region of interest" description="Disordered" evidence="12">
    <location>
        <begin position="256"/>
        <end position="275"/>
    </location>
</feature>
<dbReference type="Gene3D" id="1.20.1060.20">
    <property type="match status" value="1"/>
</dbReference>
<evidence type="ECO:0000256" key="6">
    <source>
        <dbReference type="ARBA" id="ARBA00022776"/>
    </source>
</evidence>
<evidence type="ECO:0000313" key="14">
    <source>
        <dbReference type="EMBL" id="KAG2220332.1"/>
    </source>
</evidence>
<evidence type="ECO:0000256" key="10">
    <source>
        <dbReference type="PIRNR" id="PIRNR005719"/>
    </source>
</evidence>
<feature type="coiled-coil region" evidence="11">
    <location>
        <begin position="180"/>
        <end position="231"/>
    </location>
</feature>
<dbReference type="GO" id="GO:0008278">
    <property type="term" value="C:cohesin complex"/>
    <property type="evidence" value="ECO:0007669"/>
    <property type="project" value="InterPro"/>
</dbReference>
<evidence type="ECO:0000259" key="13">
    <source>
        <dbReference type="SMART" id="SM00968"/>
    </source>
</evidence>
<proteinExistence type="inferred from homology"/>
<feature type="coiled-coil region" evidence="11">
    <location>
        <begin position="456"/>
        <end position="504"/>
    </location>
</feature>
<dbReference type="GO" id="GO:0005634">
    <property type="term" value="C:nucleus"/>
    <property type="evidence" value="ECO:0007669"/>
    <property type="project" value="UniProtKB-SubCell"/>
</dbReference>
<dbReference type="InterPro" id="IPR010935">
    <property type="entry name" value="SMC_hinge"/>
</dbReference>
<feature type="coiled-coil region" evidence="11">
    <location>
        <begin position="396"/>
        <end position="430"/>
    </location>
</feature>
<feature type="coiled-coil region" evidence="11">
    <location>
        <begin position="686"/>
        <end position="754"/>
    </location>
</feature>
<dbReference type="OrthoDB" id="5575062at2759"/>
<dbReference type="CDD" id="cd03275">
    <property type="entry name" value="ABC_SMC1_euk"/>
    <property type="match status" value="2"/>
</dbReference>
<feature type="compositionally biased region" description="Low complexity" evidence="12">
    <location>
        <begin position="974"/>
        <end position="985"/>
    </location>
</feature>
<reference evidence="14 15" key="1">
    <citation type="submission" date="2020-12" db="EMBL/GenBank/DDBJ databases">
        <title>Metabolic potential, ecology and presence of endohyphal bacteria is reflected in genomic diversity of Mucoromycotina.</title>
        <authorList>
            <person name="Muszewska A."/>
            <person name="Okrasinska A."/>
            <person name="Steczkiewicz K."/>
            <person name="Drgas O."/>
            <person name="Orlowska M."/>
            <person name="Perlinska-Lenart U."/>
            <person name="Aleksandrzak-Piekarczyk T."/>
            <person name="Szatraj K."/>
            <person name="Zielenkiewicz U."/>
            <person name="Pilsyk S."/>
            <person name="Malc E."/>
            <person name="Mieczkowski P."/>
            <person name="Kruszewska J.S."/>
            <person name="Biernat P."/>
            <person name="Pawlowska J."/>
        </authorList>
    </citation>
    <scope>NUCLEOTIDE SEQUENCE [LARGE SCALE GENOMIC DNA]</scope>
    <source>
        <strain evidence="14 15">CBS 142.35</strain>
    </source>
</reference>
<dbReference type="Gene3D" id="1.20.5.340">
    <property type="match status" value="1"/>
</dbReference>
<keyword evidence="8 10" id="KW-0539">Nucleus</keyword>
<feature type="region of interest" description="Disordered" evidence="12">
    <location>
        <begin position="973"/>
        <end position="993"/>
    </location>
</feature>
<keyword evidence="6" id="KW-0498">Mitosis</keyword>
<dbReference type="InterPro" id="IPR003395">
    <property type="entry name" value="RecF/RecN/SMC_N"/>
</dbReference>